<dbReference type="RefSeq" id="WP_110814351.1">
    <property type="nucleotide sequence ID" value="NZ_QJTE01000003.1"/>
</dbReference>
<keyword evidence="2" id="KW-0378">Hydrolase</keyword>
<dbReference type="OrthoDB" id="9806180at2"/>
<sequence length="276" mass="28835">MSLPPRTPDEVLQRIEDNPVSGSPEAMRSTFARLAGPGPEGEARRIGIDGRVYGAGPVAAVWLHGGGYVFGSARTHAATADALAQALGAAVFVPDYRLAPENPWPAMLEDALSVLDALEGPVLLCGDSAGGHLALNAALARGGRVLGLALVSSNTDRTGQSVTRARNTPHDAMNSDEDDASLGQMAFAGRDPADPQVSPLLADLTGLPPVWLTASTEEVLLDDTLLLARALGLAGVPVQLRLRRGLMHMWTLWPEAMPEARETMADIAGFAAGLRG</sequence>
<dbReference type="EMBL" id="QJTE01000003">
    <property type="protein sequence ID" value="PYE83787.1"/>
    <property type="molecule type" value="Genomic_DNA"/>
</dbReference>
<feature type="compositionally biased region" description="Basic and acidic residues" evidence="3">
    <location>
        <begin position="7"/>
        <end position="17"/>
    </location>
</feature>
<comment type="similarity">
    <text evidence="1">Belongs to the 'GDXG' lipolytic enzyme family.</text>
</comment>
<evidence type="ECO:0000256" key="3">
    <source>
        <dbReference type="SAM" id="MobiDB-lite"/>
    </source>
</evidence>
<evidence type="ECO:0000313" key="6">
    <source>
        <dbReference type="Proteomes" id="UP000248311"/>
    </source>
</evidence>
<organism evidence="5 6">
    <name type="scientific">Pseudoroseicyclus aestuarii</name>
    <dbReference type="NCBI Taxonomy" id="1795041"/>
    <lineage>
        <taxon>Bacteria</taxon>
        <taxon>Pseudomonadati</taxon>
        <taxon>Pseudomonadota</taxon>
        <taxon>Alphaproteobacteria</taxon>
        <taxon>Rhodobacterales</taxon>
        <taxon>Paracoccaceae</taxon>
        <taxon>Pseudoroseicyclus</taxon>
    </lineage>
</organism>
<dbReference type="Proteomes" id="UP000248311">
    <property type="component" value="Unassembled WGS sequence"/>
</dbReference>
<dbReference type="Gene3D" id="3.40.50.1820">
    <property type="entry name" value="alpha/beta hydrolase"/>
    <property type="match status" value="1"/>
</dbReference>
<dbReference type="AlphaFoldDB" id="A0A318SV98"/>
<dbReference type="PANTHER" id="PTHR48081:SF30">
    <property type="entry name" value="ACETYL-HYDROLASE LIPR-RELATED"/>
    <property type="match status" value="1"/>
</dbReference>
<dbReference type="InterPro" id="IPR013094">
    <property type="entry name" value="AB_hydrolase_3"/>
</dbReference>
<comment type="caution">
    <text evidence="5">The sequence shown here is derived from an EMBL/GenBank/DDBJ whole genome shotgun (WGS) entry which is preliminary data.</text>
</comment>
<feature type="domain" description="Alpha/beta hydrolase fold-3" evidence="4">
    <location>
        <begin position="61"/>
        <end position="251"/>
    </location>
</feature>
<keyword evidence="6" id="KW-1185">Reference proteome</keyword>
<reference evidence="5 6" key="1">
    <citation type="submission" date="2018-06" db="EMBL/GenBank/DDBJ databases">
        <title>Genomic Encyclopedia of Type Strains, Phase III (KMG-III): the genomes of soil and plant-associated and newly described type strains.</title>
        <authorList>
            <person name="Whitman W."/>
        </authorList>
    </citation>
    <scope>NUCLEOTIDE SEQUENCE [LARGE SCALE GENOMIC DNA]</scope>
    <source>
        <strain evidence="5 6">CECT 9025</strain>
    </source>
</reference>
<accession>A0A318SV98</accession>
<feature type="region of interest" description="Disordered" evidence="3">
    <location>
        <begin position="1"/>
        <end position="26"/>
    </location>
</feature>
<evidence type="ECO:0000313" key="5">
    <source>
        <dbReference type="EMBL" id="PYE83787.1"/>
    </source>
</evidence>
<evidence type="ECO:0000259" key="4">
    <source>
        <dbReference type="Pfam" id="PF07859"/>
    </source>
</evidence>
<dbReference type="GO" id="GO:0004806">
    <property type="term" value="F:triacylglycerol lipase activity"/>
    <property type="evidence" value="ECO:0007669"/>
    <property type="project" value="TreeGrafter"/>
</dbReference>
<evidence type="ECO:0000256" key="2">
    <source>
        <dbReference type="ARBA" id="ARBA00022801"/>
    </source>
</evidence>
<protein>
    <submittedName>
        <fullName evidence="5">Acetyl esterase/lipase</fullName>
    </submittedName>
</protein>
<dbReference type="InterPro" id="IPR029058">
    <property type="entry name" value="AB_hydrolase_fold"/>
</dbReference>
<gene>
    <name evidence="5" type="ORF">DFP88_103147</name>
</gene>
<dbReference type="InterPro" id="IPR050300">
    <property type="entry name" value="GDXG_lipolytic_enzyme"/>
</dbReference>
<name>A0A318SV98_9RHOB</name>
<dbReference type="Pfam" id="PF07859">
    <property type="entry name" value="Abhydrolase_3"/>
    <property type="match status" value="1"/>
</dbReference>
<proteinExistence type="inferred from homology"/>
<dbReference type="PANTHER" id="PTHR48081">
    <property type="entry name" value="AB HYDROLASE SUPERFAMILY PROTEIN C4A8.06C"/>
    <property type="match status" value="1"/>
</dbReference>
<dbReference type="SUPFAM" id="SSF53474">
    <property type="entry name" value="alpha/beta-Hydrolases"/>
    <property type="match status" value="1"/>
</dbReference>
<evidence type="ECO:0000256" key="1">
    <source>
        <dbReference type="ARBA" id="ARBA00010515"/>
    </source>
</evidence>